<reference evidence="1 2" key="1">
    <citation type="submission" date="2018-12" db="EMBL/GenBank/DDBJ databases">
        <title>Genome of Verticillium dahliae isolate Getta Getta.</title>
        <authorList>
            <person name="Gardiner D.M."/>
        </authorList>
    </citation>
    <scope>NUCLEOTIDE SEQUENCE [LARGE SCALE GENOMIC DNA]</scope>
    <source>
        <strain evidence="1 2">Getta Getta</strain>
    </source>
</reference>
<dbReference type="AlphaFoldDB" id="A0A444S9C0"/>
<name>A0A444S9C0_VERDA</name>
<evidence type="ECO:0000313" key="2">
    <source>
        <dbReference type="Proteomes" id="UP000288725"/>
    </source>
</evidence>
<gene>
    <name evidence="1" type="ORF">VDGE_00841</name>
</gene>
<accession>A0A444S9C0</accession>
<evidence type="ECO:0000313" key="1">
    <source>
        <dbReference type="EMBL" id="RXG50002.1"/>
    </source>
</evidence>
<organism evidence="1 2">
    <name type="scientific">Verticillium dahliae</name>
    <name type="common">Verticillium wilt</name>
    <dbReference type="NCBI Taxonomy" id="27337"/>
    <lineage>
        <taxon>Eukaryota</taxon>
        <taxon>Fungi</taxon>
        <taxon>Dikarya</taxon>
        <taxon>Ascomycota</taxon>
        <taxon>Pezizomycotina</taxon>
        <taxon>Sordariomycetes</taxon>
        <taxon>Hypocreomycetidae</taxon>
        <taxon>Glomerellales</taxon>
        <taxon>Plectosphaerellaceae</taxon>
        <taxon>Verticillium</taxon>
    </lineage>
</organism>
<comment type="caution">
    <text evidence="1">The sequence shown here is derived from an EMBL/GenBank/DDBJ whole genome shotgun (WGS) entry which is preliminary data.</text>
</comment>
<protein>
    <submittedName>
        <fullName evidence="1">Uncharacterized protein</fullName>
    </submittedName>
</protein>
<dbReference type="EMBL" id="RSDZ01000009">
    <property type="protein sequence ID" value="RXG50002.1"/>
    <property type="molecule type" value="Genomic_DNA"/>
</dbReference>
<sequence length="174" mass="18301">MVSLPLLTHSTIIHQETNLAFLRQRLASLLPLALSPLMTASEPAFWFCTAPLPLARDAPGRAALVRAAAAFTRLYGAEPLTLAPEQAQVAVCDGLLFGLWNGAAESATEELGGRVRAAQADPGIGTQCLGAADGGEAGGAEDMVLSYMFGVAEDGWEDWRGGLTEVRKCAWSTT</sequence>
<proteinExistence type="predicted"/>
<dbReference type="Proteomes" id="UP000288725">
    <property type="component" value="Chromosome 1"/>
</dbReference>